<protein>
    <submittedName>
        <fullName evidence="5">DeoR family transcriptional regulator, fructose operon transcriptional repressor</fullName>
    </submittedName>
</protein>
<dbReference type="InterPro" id="IPR050313">
    <property type="entry name" value="Carb_Metab_HTH_regulators"/>
</dbReference>
<name>A0A1H8J2P0_9BACL</name>
<accession>A0A1H8J2P0</accession>
<keyword evidence="3" id="KW-0804">Transcription</keyword>
<evidence type="ECO:0000259" key="4">
    <source>
        <dbReference type="PROSITE" id="PS51000"/>
    </source>
</evidence>
<evidence type="ECO:0000256" key="3">
    <source>
        <dbReference type="ARBA" id="ARBA00023163"/>
    </source>
</evidence>
<dbReference type="SMART" id="SM00420">
    <property type="entry name" value="HTH_DEOR"/>
    <property type="match status" value="1"/>
</dbReference>
<dbReference type="Gene3D" id="3.40.50.1360">
    <property type="match status" value="1"/>
</dbReference>
<dbReference type="STRING" id="1173111.SAMN05444955_12118"/>
<keyword evidence="1" id="KW-0805">Transcription regulation</keyword>
<dbReference type="PANTHER" id="PTHR30363:SF56">
    <property type="entry name" value="TRANSCRIPTIONAL REGULATOR, DEOR FAMILY"/>
    <property type="match status" value="1"/>
</dbReference>
<dbReference type="SUPFAM" id="SSF46785">
    <property type="entry name" value="Winged helix' DNA-binding domain"/>
    <property type="match status" value="1"/>
</dbReference>
<dbReference type="InterPro" id="IPR018356">
    <property type="entry name" value="Tscrpt_reg_HTH_DeoR_CS"/>
</dbReference>
<dbReference type="PROSITE" id="PS51000">
    <property type="entry name" value="HTH_DEOR_2"/>
    <property type="match status" value="1"/>
</dbReference>
<dbReference type="InterPro" id="IPR036388">
    <property type="entry name" value="WH-like_DNA-bd_sf"/>
</dbReference>
<reference evidence="5 6" key="1">
    <citation type="submission" date="2016-10" db="EMBL/GenBank/DDBJ databases">
        <authorList>
            <person name="de Groot N.N."/>
        </authorList>
    </citation>
    <scope>NUCLEOTIDE SEQUENCE [LARGE SCALE GENOMIC DNA]</scope>
    <source>
        <strain evidence="5 6">DSM 46701</strain>
    </source>
</reference>
<dbReference type="Pfam" id="PF00455">
    <property type="entry name" value="DeoRC"/>
    <property type="match status" value="1"/>
</dbReference>
<evidence type="ECO:0000256" key="2">
    <source>
        <dbReference type="ARBA" id="ARBA00023125"/>
    </source>
</evidence>
<organism evidence="5 6">
    <name type="scientific">Lihuaxuella thermophila</name>
    <dbReference type="NCBI Taxonomy" id="1173111"/>
    <lineage>
        <taxon>Bacteria</taxon>
        <taxon>Bacillati</taxon>
        <taxon>Bacillota</taxon>
        <taxon>Bacilli</taxon>
        <taxon>Bacillales</taxon>
        <taxon>Thermoactinomycetaceae</taxon>
        <taxon>Lihuaxuella</taxon>
    </lineage>
</organism>
<keyword evidence="6" id="KW-1185">Reference proteome</keyword>
<dbReference type="Proteomes" id="UP000199695">
    <property type="component" value="Unassembled WGS sequence"/>
</dbReference>
<dbReference type="InterPro" id="IPR001034">
    <property type="entry name" value="DeoR_HTH"/>
</dbReference>
<dbReference type="GO" id="GO:0003700">
    <property type="term" value="F:DNA-binding transcription factor activity"/>
    <property type="evidence" value="ECO:0007669"/>
    <property type="project" value="InterPro"/>
</dbReference>
<dbReference type="PANTHER" id="PTHR30363">
    <property type="entry name" value="HTH-TYPE TRANSCRIPTIONAL REGULATOR SRLR-RELATED"/>
    <property type="match status" value="1"/>
</dbReference>
<evidence type="ECO:0000256" key="1">
    <source>
        <dbReference type="ARBA" id="ARBA00023015"/>
    </source>
</evidence>
<dbReference type="SUPFAM" id="SSF100950">
    <property type="entry name" value="NagB/RpiA/CoA transferase-like"/>
    <property type="match status" value="1"/>
</dbReference>
<dbReference type="InterPro" id="IPR036390">
    <property type="entry name" value="WH_DNA-bd_sf"/>
</dbReference>
<sequence length="254" mass="27994">MVAILTPQRHQLILDLLRKQGVVKIQDLVAATDSSESTVRRDLIQLEKKHLLKRIHGGAALLQGKGSEPGMVEKSAKNLQEKKQIAAFAASLVKNGDCIYLDAGSTTFEMIPHFIDKQVTVVTNGVNHLEALVANHVKAYVLGGKMKASTKALIGSVALENLRRYRFDRCFLGANGIHPELGYTTPDPEEALLKQSAMQLSGQTYVLADHSKFSEISFAKFADLEEACLITDLVPEDTRECYEQKTSLFEVGKK</sequence>
<evidence type="ECO:0000313" key="6">
    <source>
        <dbReference type="Proteomes" id="UP000199695"/>
    </source>
</evidence>
<dbReference type="GO" id="GO:0003677">
    <property type="term" value="F:DNA binding"/>
    <property type="evidence" value="ECO:0007669"/>
    <property type="project" value="UniProtKB-KW"/>
</dbReference>
<gene>
    <name evidence="5" type="ORF">SAMN05444955_12118</name>
</gene>
<dbReference type="InterPro" id="IPR014036">
    <property type="entry name" value="DeoR-like_C"/>
</dbReference>
<feature type="domain" description="HTH deoR-type" evidence="4">
    <location>
        <begin position="6"/>
        <end position="61"/>
    </location>
</feature>
<dbReference type="Gene3D" id="1.10.10.10">
    <property type="entry name" value="Winged helix-like DNA-binding domain superfamily/Winged helix DNA-binding domain"/>
    <property type="match status" value="1"/>
</dbReference>
<dbReference type="Pfam" id="PF08220">
    <property type="entry name" value="HTH_DeoR"/>
    <property type="match status" value="1"/>
</dbReference>
<proteinExistence type="predicted"/>
<dbReference type="PRINTS" id="PR00037">
    <property type="entry name" value="HTHLACR"/>
</dbReference>
<dbReference type="PROSITE" id="PS00894">
    <property type="entry name" value="HTH_DEOR_1"/>
    <property type="match status" value="1"/>
</dbReference>
<dbReference type="InterPro" id="IPR037171">
    <property type="entry name" value="NagB/RpiA_transferase-like"/>
</dbReference>
<dbReference type="AlphaFoldDB" id="A0A1H8J2P0"/>
<evidence type="ECO:0000313" key="5">
    <source>
        <dbReference type="EMBL" id="SEN74931.1"/>
    </source>
</evidence>
<dbReference type="EMBL" id="FOCQ01000021">
    <property type="protein sequence ID" value="SEN74931.1"/>
    <property type="molecule type" value="Genomic_DNA"/>
</dbReference>
<dbReference type="SMART" id="SM01134">
    <property type="entry name" value="DeoRC"/>
    <property type="match status" value="1"/>
</dbReference>
<keyword evidence="2" id="KW-0238">DNA-binding</keyword>